<gene>
    <name evidence="1" type="ORF">UFOVP372_5</name>
</gene>
<evidence type="ECO:0000313" key="1">
    <source>
        <dbReference type="EMBL" id="CAB5222418.1"/>
    </source>
</evidence>
<proteinExistence type="predicted"/>
<name>A0A6J7WZW4_9CAUD</name>
<organism evidence="1">
    <name type="scientific">uncultured Caudovirales phage</name>
    <dbReference type="NCBI Taxonomy" id="2100421"/>
    <lineage>
        <taxon>Viruses</taxon>
        <taxon>Duplodnaviria</taxon>
        <taxon>Heunggongvirae</taxon>
        <taxon>Uroviricota</taxon>
        <taxon>Caudoviricetes</taxon>
        <taxon>Peduoviridae</taxon>
        <taxon>Maltschvirus</taxon>
        <taxon>Maltschvirus maltsch</taxon>
    </lineage>
</organism>
<protein>
    <submittedName>
        <fullName evidence="1">Uncharacterized protein</fullName>
    </submittedName>
</protein>
<dbReference type="EMBL" id="LR798302">
    <property type="protein sequence ID" value="CAB5222418.1"/>
    <property type="molecule type" value="Genomic_DNA"/>
</dbReference>
<accession>A0A6J7WZW4</accession>
<sequence length="114" mass="13012">MTHWEQISRETVDGFDIVFSVAAEDMHPRDSFDMEPEELAQLCEDIDRGRYSWFVARVQAFRAGVELAADYLGGCLYDSPADFVKAGDYYADMVDTVKREARETIAKLTEEMEA</sequence>
<reference evidence="1" key="1">
    <citation type="submission" date="2020-05" db="EMBL/GenBank/DDBJ databases">
        <authorList>
            <person name="Chiriac C."/>
            <person name="Salcher M."/>
            <person name="Ghai R."/>
            <person name="Kavagutti S V."/>
        </authorList>
    </citation>
    <scope>NUCLEOTIDE SEQUENCE</scope>
</reference>